<dbReference type="EMBL" id="RKQZ01000001">
    <property type="protein sequence ID" value="RPF23419.1"/>
    <property type="molecule type" value="Genomic_DNA"/>
</dbReference>
<gene>
    <name evidence="1" type="ORF">EDD34_4106</name>
</gene>
<name>A0A3N4YQV8_9MICO</name>
<dbReference type="Proteomes" id="UP000280501">
    <property type="component" value="Unassembled WGS sequence"/>
</dbReference>
<organism evidence="1 2">
    <name type="scientific">Myceligenerans xiligouense</name>
    <dbReference type="NCBI Taxonomy" id="253184"/>
    <lineage>
        <taxon>Bacteria</taxon>
        <taxon>Bacillati</taxon>
        <taxon>Actinomycetota</taxon>
        <taxon>Actinomycetes</taxon>
        <taxon>Micrococcales</taxon>
        <taxon>Promicromonosporaceae</taxon>
        <taxon>Myceligenerans</taxon>
    </lineage>
</organism>
<sequence>MRVQAGWLVDDTDSAQRKALMADLESRKAEHQKRASRDLLNDLSDAGFAWRSIAHLTGVSVPAVRKWRSGAGVSPANHASLAKVVALTEMLETHAGVFDAASWLEYRIKDGVSVTPFDMLLGGRYDLVMLHATNTYVMSPEAILDEFRGDWRSSCVDNAFETYVDAEGVMAIRPKGSR</sequence>
<comment type="caution">
    <text evidence="1">The sequence shown here is derived from an EMBL/GenBank/DDBJ whole genome shotgun (WGS) entry which is preliminary data.</text>
</comment>
<keyword evidence="2" id="KW-1185">Reference proteome</keyword>
<dbReference type="AlphaFoldDB" id="A0A3N4YQV8"/>
<accession>A0A3N4YQV8</accession>
<proteinExistence type="predicted"/>
<evidence type="ECO:0000313" key="2">
    <source>
        <dbReference type="Proteomes" id="UP000280501"/>
    </source>
</evidence>
<reference evidence="1 2" key="1">
    <citation type="submission" date="2018-11" db="EMBL/GenBank/DDBJ databases">
        <title>Sequencing the genomes of 1000 actinobacteria strains.</title>
        <authorList>
            <person name="Klenk H.-P."/>
        </authorList>
    </citation>
    <scope>NUCLEOTIDE SEQUENCE [LARGE SCALE GENOMIC DNA]</scope>
    <source>
        <strain evidence="1 2">DSM 15700</strain>
    </source>
</reference>
<protein>
    <submittedName>
        <fullName evidence="1">Uncharacterized protein</fullName>
    </submittedName>
</protein>
<evidence type="ECO:0000313" key="1">
    <source>
        <dbReference type="EMBL" id="RPF23419.1"/>
    </source>
</evidence>